<feature type="compositionally biased region" description="Low complexity" evidence="3">
    <location>
        <begin position="512"/>
        <end position="524"/>
    </location>
</feature>
<keyword evidence="8" id="KW-1185">Reference proteome</keyword>
<feature type="compositionally biased region" description="Acidic residues" evidence="3">
    <location>
        <begin position="805"/>
        <end position="815"/>
    </location>
</feature>
<dbReference type="PANTHER" id="PTHR14387:SF0">
    <property type="entry name" value="DUF2428 DOMAIN-CONTAINING PROTEIN"/>
    <property type="match status" value="1"/>
</dbReference>
<dbReference type="STRING" id="5288.A0A5C5FX98"/>
<dbReference type="GO" id="GO:0005829">
    <property type="term" value="C:cytosol"/>
    <property type="evidence" value="ECO:0007669"/>
    <property type="project" value="TreeGrafter"/>
</dbReference>
<proteinExistence type="inferred from homology"/>
<sequence length="1640" mass="177245">MVDSQGPESTQTQLAHLLTVRERLTRDTKGAKAQKSPADDVGALPSQQQQPFDYDVALSLVLTFATSAHQAVQSATGKAQKAPVPTTSAFEALDFLLLRAKAVLTAGAHPDELPLVRDHFSLARLLALVTSLYTTWDNQLASAQQRLKACLSTILALASPAVLDFPQVAQALQAKVLADPYDSKRGLQVLEVLLKHTAVDEYAAFVAPPAEGEEPGDVREGVVRRFVVAMQQNEEMAPVIGKVALTWVDKCWSSSSSVSTDGTWWIRPTLTACRRGDARTRHTVTTYILGGIFSKRRAAFREVLVAGGYLFDDESSPASMDEQDLETALAILKTGNALNLVELDAPTSAAEDKVAASKVALPTALLATCLYHSSTTLRTSALSLLVLSSSTSQLFPLSTFPLLRAFYAYSLGEDEGDFRMSTMSLTGRLFVRLRDSSWRAQRTVAKGKDGAAAAQEYLDAAREWITWFLDLVGRDNLNPARPYRVKMNSLRMLDLALKARVDPRYRAEDTMEAAGAEGKAGSAKDTTTGYSSYRKGARTQTPSFQAKHRQIRDHANGGGSGSTSRPSTPSSDRSSPAPPAAEAESGWPFAIDLVDASTTQTLLRQLLSTYTALRYLVVATLERFPAPLPGYEGPSGADRAKRELLVPALRMIRSGREAEASAGAGIIGLVWRKWVLESLLEAGDGAPAFGTLGQVGGWQDGAETLEGPKGFAFIASLLDLIEQQLSHYRADLAQAAAVAPMHGTLLALRHLFVSIPLGAYNDLLSTKEERRALFHRAKDIVQRVWDVTSPVLAAKAPEGGAADAAGEDGDAEADNEEARAIGFERKAAAAAAGGDEGDDEEVAEGTGGPQHKIILSACWRAMKEAGELLETILRIPSELDTESFRQVWTYDEIRSIGELFGTWLRLARHRGTVANLHPCYTRSAAALLAAGKDWPEVGKLPEQWLNQHLEDIVSARISITRRSAALPFIILGLLLTILPSSRSSFDAAFTRLFEIAESTTPDITDSSRVHAMNTIRTVFLDAKGGLAAAPYVERGFHVPISLFWSSNWICRNVALLLFATLITRAFNARRINIDRDPVSLARRLTTDDFFGRYPSLEKVLLAELERGWRESQDAQATSNLHSPLFSILMLFSLLQTPRRIVGPSGSPVAPSFSAPFLPIVKACAKSRVWKIRDAAGDALTGLVAPDEVGATTMELLSSVEAGKGRLAVDELHGRLVQLQRLLEANPLLTGDEEEYISALYLHLVPSILPPAAPTSAPIRPSVPYATLSAFLLIALRLPSTLSSPSSPLVSLTLSYLSQAESWAPEAYHLPSAEEFLRSSWHVLFASAESIEEKLALAKGGLQARSIEVQRAALAALETLGKDAQRAAELLARVVLSEKYAGDVRVQAAELVRELGGARVEAAGYEAFAALYSQTPIVPLREAVLPLLAGAARDEVEQRAVLQMLTAASSADESVESRESASLALLALSRESFAPVLASRYMHLVARLMQDDDPVVRENAERASGARLVEGKAVERALEEGGDATRELLAEEEQSDFERDLAPLSNPTSLLFAIEKPNIFIDCAVVDSLLLSSSTSPTSSSEALSALEKLNEASRSLDEGPLGTGGNELVSRWARAWLSRLVKAGYEGELPEAERRLRGSA</sequence>
<organism evidence="7 8">
    <name type="scientific">Rhodotorula diobovata</name>
    <dbReference type="NCBI Taxonomy" id="5288"/>
    <lineage>
        <taxon>Eukaryota</taxon>
        <taxon>Fungi</taxon>
        <taxon>Dikarya</taxon>
        <taxon>Basidiomycota</taxon>
        <taxon>Pucciniomycotina</taxon>
        <taxon>Microbotryomycetes</taxon>
        <taxon>Sporidiobolales</taxon>
        <taxon>Sporidiobolaceae</taxon>
        <taxon>Rhodotorula</taxon>
    </lineage>
</organism>
<evidence type="ECO:0000256" key="3">
    <source>
        <dbReference type="SAM" id="MobiDB-lite"/>
    </source>
</evidence>
<dbReference type="OrthoDB" id="734129at2759"/>
<dbReference type="GO" id="GO:0030488">
    <property type="term" value="P:tRNA methylation"/>
    <property type="evidence" value="ECO:0007669"/>
    <property type="project" value="TreeGrafter"/>
</dbReference>
<dbReference type="InterPro" id="IPR056843">
    <property type="entry name" value="THADA-like_TPR"/>
</dbReference>
<evidence type="ECO:0000313" key="7">
    <source>
        <dbReference type="EMBL" id="TNY20949.1"/>
    </source>
</evidence>
<name>A0A5C5FX98_9BASI</name>
<keyword evidence="2" id="KW-0819">tRNA processing</keyword>
<feature type="compositionally biased region" description="Low complexity" evidence="3">
    <location>
        <begin position="562"/>
        <end position="583"/>
    </location>
</feature>
<protein>
    <submittedName>
        <fullName evidence="7">Proteophosphoglycan ppg4</fullName>
    </submittedName>
</protein>
<dbReference type="PANTHER" id="PTHR14387">
    <property type="entry name" value="THADA/DEATH RECEPTOR INTERACTING PROTEIN"/>
    <property type="match status" value="1"/>
</dbReference>
<dbReference type="InterPro" id="IPR051954">
    <property type="entry name" value="tRNA_methyltransferase_THADA"/>
</dbReference>
<feature type="domain" description="tRNA (32-2'-O)-methyltransferase regulator THADA-like C-terminal TPR repeats region" evidence="6">
    <location>
        <begin position="1051"/>
        <end position="1221"/>
    </location>
</feature>
<feature type="domain" description="tRNA (32-2'-O)-methyltransferase regulator THADA-like TPR repeats region" evidence="5">
    <location>
        <begin position="264"/>
        <end position="507"/>
    </location>
</feature>
<comment type="caution">
    <text evidence="7">The sequence shown here is derived from an EMBL/GenBank/DDBJ whole genome shotgun (WGS) entry which is preliminary data.</text>
</comment>
<comment type="similarity">
    <text evidence="1">Belongs to the THADA family.</text>
</comment>
<dbReference type="SUPFAM" id="SSF48371">
    <property type="entry name" value="ARM repeat"/>
    <property type="match status" value="1"/>
</dbReference>
<dbReference type="InterPro" id="IPR016024">
    <property type="entry name" value="ARM-type_fold"/>
</dbReference>
<feature type="domain" description="DUF2428" evidence="4">
    <location>
        <begin position="773"/>
        <end position="1048"/>
    </location>
</feature>
<feature type="region of interest" description="Disordered" evidence="3">
    <location>
        <begin position="512"/>
        <end position="583"/>
    </location>
</feature>
<evidence type="ECO:0000259" key="6">
    <source>
        <dbReference type="Pfam" id="PF25151"/>
    </source>
</evidence>
<feature type="region of interest" description="Disordered" evidence="3">
    <location>
        <begin position="796"/>
        <end position="815"/>
    </location>
</feature>
<dbReference type="Pfam" id="PF25150">
    <property type="entry name" value="TPR_Trm732"/>
    <property type="match status" value="1"/>
</dbReference>
<evidence type="ECO:0000256" key="1">
    <source>
        <dbReference type="ARBA" id="ARBA00010409"/>
    </source>
</evidence>
<dbReference type="EMBL" id="SOZI01000054">
    <property type="protein sequence ID" value="TNY20949.1"/>
    <property type="molecule type" value="Genomic_DNA"/>
</dbReference>
<evidence type="ECO:0000313" key="8">
    <source>
        <dbReference type="Proteomes" id="UP000311382"/>
    </source>
</evidence>
<dbReference type="Proteomes" id="UP000311382">
    <property type="component" value="Unassembled WGS sequence"/>
</dbReference>
<reference evidence="7 8" key="1">
    <citation type="submission" date="2019-03" db="EMBL/GenBank/DDBJ databases">
        <title>Rhodosporidium diobovatum UCD-FST 08-225 genome sequencing, assembly, and annotation.</title>
        <authorList>
            <person name="Fakankun I.U."/>
            <person name="Fristensky B."/>
            <person name="Levin D.B."/>
        </authorList>
    </citation>
    <scope>NUCLEOTIDE SEQUENCE [LARGE SCALE GENOMIC DNA]</scope>
    <source>
        <strain evidence="7 8">UCD-FST 08-225</strain>
    </source>
</reference>
<dbReference type="InterPro" id="IPR019442">
    <property type="entry name" value="THADA/TRM732_DUF2428"/>
</dbReference>
<dbReference type="Pfam" id="PF10350">
    <property type="entry name" value="DUF2428"/>
    <property type="match status" value="1"/>
</dbReference>
<evidence type="ECO:0000259" key="4">
    <source>
        <dbReference type="Pfam" id="PF10350"/>
    </source>
</evidence>
<evidence type="ECO:0000256" key="2">
    <source>
        <dbReference type="ARBA" id="ARBA00022694"/>
    </source>
</evidence>
<evidence type="ECO:0000259" key="5">
    <source>
        <dbReference type="Pfam" id="PF25150"/>
    </source>
</evidence>
<dbReference type="Pfam" id="PF25151">
    <property type="entry name" value="TPR_Trm732_C"/>
    <property type="match status" value="1"/>
</dbReference>
<feature type="region of interest" description="Disordered" evidence="3">
    <location>
        <begin position="26"/>
        <end position="46"/>
    </location>
</feature>
<dbReference type="InterPro" id="IPR056842">
    <property type="entry name" value="THADA-like_TPR_C"/>
</dbReference>
<gene>
    <name evidence="7" type="ORF">DMC30DRAFT_416516</name>
</gene>
<accession>A0A5C5FX98</accession>